<evidence type="ECO:0000256" key="2">
    <source>
        <dbReference type="RuleBase" id="RU000363"/>
    </source>
</evidence>
<dbReference type="InterPro" id="IPR036291">
    <property type="entry name" value="NAD(P)-bd_dom_sf"/>
</dbReference>
<reference evidence="3 4" key="1">
    <citation type="submission" date="2018-02" db="EMBL/GenBank/DDBJ databases">
        <title>8 Nocardia nova and 1 Nocardia cyriacigeorgica strain used for evolution to TMP-SMX.</title>
        <authorList>
            <person name="Mehta H."/>
            <person name="Weng J."/>
            <person name="Shamoo Y."/>
        </authorList>
    </citation>
    <scope>NUCLEOTIDE SEQUENCE [LARGE SCALE GENOMIC DNA]</scope>
    <source>
        <strain evidence="3 4">BAA2227</strain>
    </source>
</reference>
<dbReference type="PANTHER" id="PTHR43157">
    <property type="entry name" value="PHOSPHATIDYLINOSITOL-GLYCAN BIOSYNTHESIS CLASS F PROTEIN-RELATED"/>
    <property type="match status" value="1"/>
</dbReference>
<proteinExistence type="inferred from homology"/>
<dbReference type="EMBL" id="PSZD01000051">
    <property type="protein sequence ID" value="PPJ18830.1"/>
    <property type="molecule type" value="Genomic_DNA"/>
</dbReference>
<organism evidence="3 4">
    <name type="scientific">Nocardia nova</name>
    <dbReference type="NCBI Taxonomy" id="37330"/>
    <lineage>
        <taxon>Bacteria</taxon>
        <taxon>Bacillati</taxon>
        <taxon>Actinomycetota</taxon>
        <taxon>Actinomycetes</taxon>
        <taxon>Mycobacteriales</taxon>
        <taxon>Nocardiaceae</taxon>
        <taxon>Nocardia</taxon>
    </lineage>
</organism>
<dbReference type="Pfam" id="PF00106">
    <property type="entry name" value="adh_short"/>
    <property type="match status" value="1"/>
</dbReference>
<keyword evidence="1" id="KW-0560">Oxidoreductase</keyword>
<dbReference type="PANTHER" id="PTHR43157:SF31">
    <property type="entry name" value="PHOSPHATIDYLINOSITOL-GLYCAN BIOSYNTHESIS CLASS F PROTEIN"/>
    <property type="match status" value="1"/>
</dbReference>
<evidence type="ECO:0000313" key="3">
    <source>
        <dbReference type="EMBL" id="PPJ18830.1"/>
    </source>
</evidence>
<dbReference type="InterPro" id="IPR002347">
    <property type="entry name" value="SDR_fam"/>
</dbReference>
<comment type="similarity">
    <text evidence="2">Belongs to the short-chain dehydrogenases/reductases (SDR) family.</text>
</comment>
<name>A0A2S5ZUU7_9NOCA</name>
<dbReference type="PRINTS" id="PR00080">
    <property type="entry name" value="SDRFAMILY"/>
</dbReference>
<sequence>MKMNRRQRWTTDAIPDQSGRTVVVTGANSGIGYEIAAALARRGARTVLAVRDIGAGTEAAARIADSQPGATVRVQQLDLASMRSVRSAAAELRASYPRIDLLINNAGLVAFTKESTEDGFELHFGVCHLGHFALTGLLLDMLMNTPGARIVTVSSFGHRMAGDGIDFADPHWQRRPYKWVHAYGQAKLANLLFTYELQRRLAAASGTNAIAVAAHPGTTKTQLVKDAPISIRLQNRLLGSLRQGAAMGALPILRAATDPAVVGGQYFGPGGLGELRGHPRIVSSSATSRNALLQRRLWEMSEDLTGVRYSV</sequence>
<dbReference type="AlphaFoldDB" id="A0A2S5ZUU7"/>
<dbReference type="RefSeq" id="WP_104364896.1">
    <property type="nucleotide sequence ID" value="NZ_PSZD01000051.1"/>
</dbReference>
<comment type="caution">
    <text evidence="3">The sequence shown here is derived from an EMBL/GenBank/DDBJ whole genome shotgun (WGS) entry which is preliminary data.</text>
</comment>
<gene>
    <name evidence="3" type="ORF">C5F51_35970</name>
</gene>
<dbReference type="GO" id="GO:0016491">
    <property type="term" value="F:oxidoreductase activity"/>
    <property type="evidence" value="ECO:0007669"/>
    <property type="project" value="UniProtKB-KW"/>
</dbReference>
<keyword evidence="4" id="KW-1185">Reference proteome</keyword>
<evidence type="ECO:0000256" key="1">
    <source>
        <dbReference type="ARBA" id="ARBA00023002"/>
    </source>
</evidence>
<dbReference type="NCBIfam" id="NF004846">
    <property type="entry name" value="PRK06197.1"/>
    <property type="match status" value="1"/>
</dbReference>
<evidence type="ECO:0000313" key="4">
    <source>
        <dbReference type="Proteomes" id="UP000238356"/>
    </source>
</evidence>
<dbReference type="Gene3D" id="3.40.50.720">
    <property type="entry name" value="NAD(P)-binding Rossmann-like Domain"/>
    <property type="match status" value="1"/>
</dbReference>
<accession>A0A2S5ZUU7</accession>
<dbReference type="PRINTS" id="PR00081">
    <property type="entry name" value="GDHRDH"/>
</dbReference>
<protein>
    <submittedName>
        <fullName evidence="3">Short-chain dehydrogenase</fullName>
    </submittedName>
</protein>
<dbReference type="Proteomes" id="UP000238356">
    <property type="component" value="Unassembled WGS sequence"/>
</dbReference>
<dbReference type="SUPFAM" id="SSF51735">
    <property type="entry name" value="NAD(P)-binding Rossmann-fold domains"/>
    <property type="match status" value="1"/>
</dbReference>